<dbReference type="InterPro" id="IPR050471">
    <property type="entry name" value="AB_hydrolase"/>
</dbReference>
<dbReference type="InterPro" id="IPR029058">
    <property type="entry name" value="AB_hydrolase_fold"/>
</dbReference>
<proteinExistence type="predicted"/>
<evidence type="ECO:0000313" key="3">
    <source>
        <dbReference type="Proteomes" id="UP001589810"/>
    </source>
</evidence>
<reference evidence="2 3" key="1">
    <citation type="submission" date="2024-09" db="EMBL/GenBank/DDBJ databases">
        <authorList>
            <person name="Sun Q."/>
            <person name="Mori K."/>
        </authorList>
    </citation>
    <scope>NUCLEOTIDE SEQUENCE [LARGE SCALE GENOMIC DNA]</scope>
    <source>
        <strain evidence="2 3">TBRC 1432</strain>
    </source>
</reference>
<gene>
    <name evidence="2" type="ORF">ACFFH7_20500</name>
</gene>
<evidence type="ECO:0000313" key="2">
    <source>
        <dbReference type="EMBL" id="MFC0543896.1"/>
    </source>
</evidence>
<comment type="caution">
    <text evidence="2">The sequence shown here is derived from an EMBL/GenBank/DDBJ whole genome shotgun (WGS) entry which is preliminary data.</text>
</comment>
<name>A0ABV6MVS3_9PSEU</name>
<keyword evidence="2" id="KW-0378">Hydrolase</keyword>
<organism evidence="2 3">
    <name type="scientific">Kutzneria chonburiensis</name>
    <dbReference type="NCBI Taxonomy" id="1483604"/>
    <lineage>
        <taxon>Bacteria</taxon>
        <taxon>Bacillati</taxon>
        <taxon>Actinomycetota</taxon>
        <taxon>Actinomycetes</taxon>
        <taxon>Pseudonocardiales</taxon>
        <taxon>Pseudonocardiaceae</taxon>
        <taxon>Kutzneria</taxon>
    </lineage>
</organism>
<dbReference type="Proteomes" id="UP001589810">
    <property type="component" value="Unassembled WGS sequence"/>
</dbReference>
<dbReference type="GO" id="GO:0016787">
    <property type="term" value="F:hydrolase activity"/>
    <property type="evidence" value="ECO:0007669"/>
    <property type="project" value="UniProtKB-KW"/>
</dbReference>
<feature type="domain" description="AB hydrolase-1" evidence="1">
    <location>
        <begin position="12"/>
        <end position="212"/>
    </location>
</feature>
<dbReference type="PANTHER" id="PTHR43433">
    <property type="entry name" value="HYDROLASE, ALPHA/BETA FOLD FAMILY PROTEIN"/>
    <property type="match status" value="1"/>
</dbReference>
<sequence length="242" mass="25347">MDTKTRGDGPLLLLLHGGGGNDSSYDAVLDVLAEQYTVVTYTQCEGGPVERADEAAQLLDDLGAKKAAVFGSSAGGLVALDLVARHPERLGVVIAHEPPVMSALPDGDEVTKAFHDLADAPDPGLRFLKLTGILGPVDEETTKAVAATLRFDSNEVNAFVDHRLDLAKVRDSGVNVVLAGGKAVAGSLPFRTAEAVADAIKASMVIFPGNHFGYAPMPGINDPAAFGRTLLDLLRSRTQPPR</sequence>
<dbReference type="Pfam" id="PF12697">
    <property type="entry name" value="Abhydrolase_6"/>
    <property type="match status" value="1"/>
</dbReference>
<evidence type="ECO:0000259" key="1">
    <source>
        <dbReference type="Pfam" id="PF12697"/>
    </source>
</evidence>
<dbReference type="RefSeq" id="WP_273935381.1">
    <property type="nucleotide sequence ID" value="NZ_CP097263.1"/>
</dbReference>
<keyword evidence="3" id="KW-1185">Reference proteome</keyword>
<dbReference type="Gene3D" id="3.40.50.1820">
    <property type="entry name" value="alpha/beta hydrolase"/>
    <property type="match status" value="1"/>
</dbReference>
<dbReference type="PANTHER" id="PTHR43433:SF5">
    <property type="entry name" value="AB HYDROLASE-1 DOMAIN-CONTAINING PROTEIN"/>
    <property type="match status" value="1"/>
</dbReference>
<dbReference type="SUPFAM" id="SSF53474">
    <property type="entry name" value="alpha/beta-Hydrolases"/>
    <property type="match status" value="1"/>
</dbReference>
<protein>
    <submittedName>
        <fullName evidence="2">Alpha/beta fold hydrolase</fullName>
    </submittedName>
</protein>
<dbReference type="EMBL" id="JBHLUD010000007">
    <property type="protein sequence ID" value="MFC0543896.1"/>
    <property type="molecule type" value="Genomic_DNA"/>
</dbReference>
<accession>A0ABV6MVS3</accession>
<dbReference type="InterPro" id="IPR000073">
    <property type="entry name" value="AB_hydrolase_1"/>
</dbReference>